<dbReference type="SUPFAM" id="SSF103481">
    <property type="entry name" value="Multidrug resistance efflux transporter EmrE"/>
    <property type="match status" value="2"/>
</dbReference>
<organism evidence="8 9">
    <name type="scientific">Candidatus Lokiarchaeum ossiferum</name>
    <dbReference type="NCBI Taxonomy" id="2951803"/>
    <lineage>
        <taxon>Archaea</taxon>
        <taxon>Promethearchaeati</taxon>
        <taxon>Promethearchaeota</taxon>
        <taxon>Promethearchaeia</taxon>
        <taxon>Promethearchaeales</taxon>
        <taxon>Promethearchaeaceae</taxon>
        <taxon>Candidatus Lokiarchaeum</taxon>
    </lineage>
</organism>
<sequence length="308" mass="34922">MQKRTSYLLAIITMIFWGTAFPFSKYIIDKSINPIVFLALRMSFALLFCVVYLVATKQIKEWGKMFKRHFWKLFALGLTLYACSYIVQYFGVRYTSAINQTIISNTTTFFVVLLNFILYKRKPTKLFVISMITGFLGVLLIMLNDEMQISASTLKGDLLTLLSFFLWSLYVILNRDITTKEKPLLVTTSVFIWTCALLVPLSFGFGIVEQISTLTFLDWVVIAYLCIICSGIATLFYTIALSNETIPSENLALISFLLPVVGIITSIIVLGEAITWRTILGSMIVLASVFIIESKDEHKEELTSMANQ</sequence>
<dbReference type="EMBL" id="CP104013">
    <property type="protein sequence ID" value="UYP47425.1"/>
    <property type="molecule type" value="Genomic_DNA"/>
</dbReference>
<accession>A0ABY6HV67</accession>
<evidence type="ECO:0000256" key="5">
    <source>
        <dbReference type="ARBA" id="ARBA00023136"/>
    </source>
</evidence>
<evidence type="ECO:0000259" key="7">
    <source>
        <dbReference type="Pfam" id="PF00892"/>
    </source>
</evidence>
<feature type="transmembrane region" description="Helical" evidence="6">
    <location>
        <begin position="185"/>
        <end position="207"/>
    </location>
</feature>
<feature type="transmembrane region" description="Helical" evidence="6">
    <location>
        <begin position="251"/>
        <end position="268"/>
    </location>
</feature>
<feature type="transmembrane region" description="Helical" evidence="6">
    <location>
        <begin position="219"/>
        <end position="239"/>
    </location>
</feature>
<keyword evidence="2" id="KW-1003">Cell membrane</keyword>
<evidence type="ECO:0000256" key="3">
    <source>
        <dbReference type="ARBA" id="ARBA00022692"/>
    </source>
</evidence>
<evidence type="ECO:0000256" key="4">
    <source>
        <dbReference type="ARBA" id="ARBA00022989"/>
    </source>
</evidence>
<evidence type="ECO:0000313" key="8">
    <source>
        <dbReference type="EMBL" id="UYP47425.1"/>
    </source>
</evidence>
<dbReference type="InterPro" id="IPR050638">
    <property type="entry name" value="AA-Vitamin_Transporters"/>
</dbReference>
<dbReference type="PANTHER" id="PTHR32322">
    <property type="entry name" value="INNER MEMBRANE TRANSPORTER"/>
    <property type="match status" value="1"/>
</dbReference>
<evidence type="ECO:0000256" key="1">
    <source>
        <dbReference type="ARBA" id="ARBA00004651"/>
    </source>
</evidence>
<feature type="transmembrane region" description="Helical" evidence="6">
    <location>
        <begin position="156"/>
        <end position="173"/>
    </location>
</feature>
<feature type="domain" description="EamA" evidence="7">
    <location>
        <begin position="155"/>
        <end position="292"/>
    </location>
</feature>
<evidence type="ECO:0000313" key="9">
    <source>
        <dbReference type="Proteomes" id="UP001208689"/>
    </source>
</evidence>
<dbReference type="Pfam" id="PF00892">
    <property type="entry name" value="EamA"/>
    <property type="match status" value="2"/>
</dbReference>
<keyword evidence="5 6" id="KW-0472">Membrane</keyword>
<feature type="transmembrane region" description="Helical" evidence="6">
    <location>
        <begin position="34"/>
        <end position="53"/>
    </location>
</feature>
<reference evidence="8" key="1">
    <citation type="submission" date="2022-09" db="EMBL/GenBank/DDBJ databases">
        <title>Actin cytoskeleton and complex cell architecture in an #Asgard archaeon.</title>
        <authorList>
            <person name="Ponce Toledo R.I."/>
            <person name="Schleper C."/>
            <person name="Rodrigues Oliveira T."/>
            <person name="Wollweber F."/>
            <person name="Xu J."/>
            <person name="Rittmann S."/>
            <person name="Klingl A."/>
            <person name="Pilhofer M."/>
        </authorList>
    </citation>
    <scope>NUCLEOTIDE SEQUENCE</scope>
    <source>
        <strain evidence="8">B-35</strain>
    </source>
</reference>
<feature type="domain" description="EamA" evidence="7">
    <location>
        <begin position="6"/>
        <end position="142"/>
    </location>
</feature>
<feature type="transmembrane region" description="Helical" evidence="6">
    <location>
        <begin position="274"/>
        <end position="292"/>
    </location>
</feature>
<gene>
    <name evidence="8" type="ORF">NEF87_003710</name>
</gene>
<protein>
    <recommendedName>
        <fullName evidence="7">EamA domain-containing protein</fullName>
    </recommendedName>
</protein>
<comment type="subcellular location">
    <subcellularLocation>
        <location evidence="1">Cell membrane</location>
        <topology evidence="1">Multi-pass membrane protein</topology>
    </subcellularLocation>
</comment>
<evidence type="ECO:0000256" key="2">
    <source>
        <dbReference type="ARBA" id="ARBA00022475"/>
    </source>
</evidence>
<keyword evidence="9" id="KW-1185">Reference proteome</keyword>
<dbReference type="PANTHER" id="PTHR32322:SF18">
    <property type="entry name" value="S-ADENOSYLMETHIONINE_S-ADENOSYLHOMOCYSTEINE TRANSPORTER"/>
    <property type="match status" value="1"/>
</dbReference>
<dbReference type="Proteomes" id="UP001208689">
    <property type="component" value="Chromosome"/>
</dbReference>
<feature type="transmembrane region" description="Helical" evidence="6">
    <location>
        <begin position="73"/>
        <end position="91"/>
    </location>
</feature>
<keyword evidence="3 6" id="KW-0812">Transmembrane</keyword>
<name>A0ABY6HV67_9ARCH</name>
<proteinExistence type="predicted"/>
<dbReference type="InterPro" id="IPR037185">
    <property type="entry name" value="EmrE-like"/>
</dbReference>
<feature type="transmembrane region" description="Helical" evidence="6">
    <location>
        <begin position="126"/>
        <end position="144"/>
    </location>
</feature>
<feature type="transmembrane region" description="Helical" evidence="6">
    <location>
        <begin position="7"/>
        <end position="28"/>
    </location>
</feature>
<keyword evidence="4 6" id="KW-1133">Transmembrane helix</keyword>
<dbReference type="InterPro" id="IPR000620">
    <property type="entry name" value="EamA_dom"/>
</dbReference>
<feature type="transmembrane region" description="Helical" evidence="6">
    <location>
        <begin position="97"/>
        <end position="119"/>
    </location>
</feature>
<evidence type="ECO:0000256" key="6">
    <source>
        <dbReference type="SAM" id="Phobius"/>
    </source>
</evidence>